<gene>
    <name evidence="1" type="ORF">LCGC14_0404140</name>
</gene>
<accession>A0A0F9SVY1</accession>
<comment type="caution">
    <text evidence="1">The sequence shown here is derived from an EMBL/GenBank/DDBJ whole genome shotgun (WGS) entry which is preliminary data.</text>
</comment>
<proteinExistence type="predicted"/>
<organism evidence="1">
    <name type="scientific">marine sediment metagenome</name>
    <dbReference type="NCBI Taxonomy" id="412755"/>
    <lineage>
        <taxon>unclassified sequences</taxon>
        <taxon>metagenomes</taxon>
        <taxon>ecological metagenomes</taxon>
    </lineage>
</organism>
<reference evidence="1" key="1">
    <citation type="journal article" date="2015" name="Nature">
        <title>Complex archaea that bridge the gap between prokaryotes and eukaryotes.</title>
        <authorList>
            <person name="Spang A."/>
            <person name="Saw J.H."/>
            <person name="Jorgensen S.L."/>
            <person name="Zaremba-Niedzwiedzka K."/>
            <person name="Martijn J."/>
            <person name="Lind A.E."/>
            <person name="van Eijk R."/>
            <person name="Schleper C."/>
            <person name="Guy L."/>
            <person name="Ettema T.J."/>
        </authorList>
    </citation>
    <scope>NUCLEOTIDE SEQUENCE</scope>
</reference>
<name>A0A0F9SVY1_9ZZZZ</name>
<protein>
    <submittedName>
        <fullName evidence="1">Uncharacterized protein</fullName>
    </submittedName>
</protein>
<sequence>MKHRYPIGTKIKFTFHNSDKGKIEHKTTTKGKCFNYGEKHGMAKLTENSVKVIIRKYQTGLFTQKEIAKVYGVTDVTISKIVNNKLWKHIWR</sequence>
<dbReference type="EMBL" id="LAZR01000350">
    <property type="protein sequence ID" value="KKN73105.1"/>
    <property type="molecule type" value="Genomic_DNA"/>
</dbReference>
<evidence type="ECO:0000313" key="1">
    <source>
        <dbReference type="EMBL" id="KKN73105.1"/>
    </source>
</evidence>
<dbReference type="AlphaFoldDB" id="A0A0F9SVY1"/>